<dbReference type="InterPro" id="IPR000092">
    <property type="entry name" value="Polyprenyl_synt"/>
</dbReference>
<sequence>MSGGNVDELREHRAVPGTAAPLDNAGLVSRSISEVIATRGRSAEAYHPAFAQLWKICGERISGGKRIRPRLMLDMFAALSDDDLPPAAIEIAAAIELLHASFLLHDDVFDGDLTRRGSLNLVGLLAHDERLSHERPSPQRLHWARSCGILMGDLLLAEVHQIFARVDVEPAMRTRLLDLLAHAITESVVGEQLDIGLEDGTVVADTATVLEMCRLKTATYTFELPLRAAAILAGADSPATDAALAAAGAHLGLAFQLQDDVLSTFGDPAAHGKDAFSDLREGKETAVISAARMTSAWPEIEPSFGTGSLTNAEGERLRGLLRECGAEAFVRGLIDDQMRALHETLADPASGLPDSARQPLAALAGRLDGRRS</sequence>
<proteinExistence type="inferred from homology"/>
<comment type="caution">
    <text evidence="7">The sequence shown here is derived from an EMBL/GenBank/DDBJ whole genome shotgun (WGS) entry which is preliminary data.</text>
</comment>
<dbReference type="InterPro" id="IPR008949">
    <property type="entry name" value="Isoprenoid_synthase_dom_sf"/>
</dbReference>
<evidence type="ECO:0000256" key="2">
    <source>
        <dbReference type="ARBA" id="ARBA00006706"/>
    </source>
</evidence>
<reference evidence="7 8" key="1">
    <citation type="journal article" date="2019" name="Int. J. Syst. Evol. Microbiol.">
        <title>The Global Catalogue of Microorganisms (GCM) 10K type strain sequencing project: providing services to taxonomists for standard genome sequencing and annotation.</title>
        <authorList>
            <consortium name="The Broad Institute Genomics Platform"/>
            <consortium name="The Broad Institute Genome Sequencing Center for Infectious Disease"/>
            <person name="Wu L."/>
            <person name="Ma J."/>
        </authorList>
    </citation>
    <scope>NUCLEOTIDE SEQUENCE [LARGE SCALE GENOMIC DNA]</scope>
    <source>
        <strain evidence="7 8">JCM 14919</strain>
    </source>
</reference>
<keyword evidence="3 6" id="KW-0808">Transferase</keyword>
<keyword evidence="5" id="KW-0460">Magnesium</keyword>
<protein>
    <submittedName>
        <fullName evidence="7">Polyprenyl synthetase family protein</fullName>
    </submittedName>
</protein>
<dbReference type="Proteomes" id="UP001501084">
    <property type="component" value="Unassembled WGS sequence"/>
</dbReference>
<evidence type="ECO:0000313" key="7">
    <source>
        <dbReference type="EMBL" id="GAA2188802.1"/>
    </source>
</evidence>
<evidence type="ECO:0000256" key="4">
    <source>
        <dbReference type="ARBA" id="ARBA00022723"/>
    </source>
</evidence>
<dbReference type="PANTHER" id="PTHR12001">
    <property type="entry name" value="GERANYLGERANYL PYROPHOSPHATE SYNTHASE"/>
    <property type="match status" value="1"/>
</dbReference>
<dbReference type="SFLD" id="SFLDS00005">
    <property type="entry name" value="Isoprenoid_Synthase_Type_I"/>
    <property type="match status" value="1"/>
</dbReference>
<dbReference type="PROSITE" id="PS00723">
    <property type="entry name" value="POLYPRENYL_SYNTHASE_1"/>
    <property type="match status" value="1"/>
</dbReference>
<keyword evidence="4" id="KW-0479">Metal-binding</keyword>
<dbReference type="SUPFAM" id="SSF48576">
    <property type="entry name" value="Terpenoid synthases"/>
    <property type="match status" value="1"/>
</dbReference>
<keyword evidence="8" id="KW-1185">Reference proteome</keyword>
<gene>
    <name evidence="7" type="ORF">GCM10009786_19280</name>
</gene>
<evidence type="ECO:0000313" key="8">
    <source>
        <dbReference type="Proteomes" id="UP001501084"/>
    </source>
</evidence>
<evidence type="ECO:0000256" key="6">
    <source>
        <dbReference type="RuleBase" id="RU004466"/>
    </source>
</evidence>
<evidence type="ECO:0000256" key="1">
    <source>
        <dbReference type="ARBA" id="ARBA00001946"/>
    </source>
</evidence>
<dbReference type="Pfam" id="PF00348">
    <property type="entry name" value="polyprenyl_synt"/>
    <property type="match status" value="1"/>
</dbReference>
<name>A0ABN3B6W3_9MICO</name>
<evidence type="ECO:0000256" key="5">
    <source>
        <dbReference type="ARBA" id="ARBA00022842"/>
    </source>
</evidence>
<organism evidence="7 8">
    <name type="scientific">Leucobacter alluvii</name>
    <dbReference type="NCBI Taxonomy" id="340321"/>
    <lineage>
        <taxon>Bacteria</taxon>
        <taxon>Bacillati</taxon>
        <taxon>Actinomycetota</taxon>
        <taxon>Actinomycetes</taxon>
        <taxon>Micrococcales</taxon>
        <taxon>Microbacteriaceae</taxon>
        <taxon>Leucobacter</taxon>
    </lineage>
</organism>
<dbReference type="EMBL" id="BAAAOP010000007">
    <property type="protein sequence ID" value="GAA2188802.1"/>
    <property type="molecule type" value="Genomic_DNA"/>
</dbReference>
<dbReference type="InterPro" id="IPR033749">
    <property type="entry name" value="Polyprenyl_synt_CS"/>
</dbReference>
<dbReference type="PANTHER" id="PTHR12001:SF85">
    <property type="entry name" value="SHORT CHAIN ISOPRENYL DIPHOSPHATE SYNTHASE"/>
    <property type="match status" value="1"/>
</dbReference>
<evidence type="ECO:0000256" key="3">
    <source>
        <dbReference type="ARBA" id="ARBA00022679"/>
    </source>
</evidence>
<comment type="cofactor">
    <cofactor evidence="1">
        <name>Mg(2+)</name>
        <dbReference type="ChEBI" id="CHEBI:18420"/>
    </cofactor>
</comment>
<comment type="similarity">
    <text evidence="2 6">Belongs to the FPP/GGPP synthase family.</text>
</comment>
<accession>A0ABN3B6W3</accession>
<dbReference type="Gene3D" id="1.10.600.10">
    <property type="entry name" value="Farnesyl Diphosphate Synthase"/>
    <property type="match status" value="1"/>
</dbReference>